<evidence type="ECO:0000256" key="9">
    <source>
        <dbReference type="ARBA" id="ARBA00048793"/>
    </source>
</evidence>
<comment type="caution">
    <text evidence="13">The sequence shown here is derived from an EMBL/GenBank/DDBJ whole genome shotgun (WGS) entry which is preliminary data.</text>
</comment>
<dbReference type="InterPro" id="IPR003710">
    <property type="entry name" value="ApbA"/>
</dbReference>
<dbReference type="Gene3D" id="3.40.50.720">
    <property type="entry name" value="NAD(P)-binding Rossmann-like Domain"/>
    <property type="match status" value="1"/>
</dbReference>
<name>A0ABT3Z6X3_9HYPH</name>
<dbReference type="SUPFAM" id="SSF51735">
    <property type="entry name" value="NAD(P)-binding Rossmann-fold domains"/>
    <property type="match status" value="1"/>
</dbReference>
<dbReference type="InterPro" id="IPR008927">
    <property type="entry name" value="6-PGluconate_DH-like_C_sf"/>
</dbReference>
<dbReference type="PANTHER" id="PTHR21708:SF26">
    <property type="entry name" value="2-DEHYDROPANTOATE 2-REDUCTASE"/>
    <property type="match status" value="1"/>
</dbReference>
<dbReference type="EC" id="1.1.1.169" evidence="3 10"/>
<dbReference type="Proteomes" id="UP001073227">
    <property type="component" value="Unassembled WGS sequence"/>
</dbReference>
<reference evidence="13" key="1">
    <citation type="submission" date="2022-10" db="EMBL/GenBank/DDBJ databases">
        <title>Hoeflea sp. G2-23, isolated from marine algae.</title>
        <authorList>
            <person name="Kristyanto S."/>
            <person name="Kim J.M."/>
            <person name="Jeon C.O."/>
        </authorList>
    </citation>
    <scope>NUCLEOTIDE SEQUENCE</scope>
    <source>
        <strain evidence="13">G2-23</strain>
    </source>
</reference>
<accession>A0ABT3Z6X3</accession>
<gene>
    <name evidence="13" type="ORF">OEG84_07155</name>
</gene>
<dbReference type="SUPFAM" id="SSF48179">
    <property type="entry name" value="6-phosphogluconate dehydrogenase C-terminal domain-like"/>
    <property type="match status" value="1"/>
</dbReference>
<dbReference type="InterPro" id="IPR036291">
    <property type="entry name" value="NAD(P)-bd_dom_sf"/>
</dbReference>
<evidence type="ECO:0000256" key="5">
    <source>
        <dbReference type="ARBA" id="ARBA00022655"/>
    </source>
</evidence>
<evidence type="ECO:0000256" key="7">
    <source>
        <dbReference type="ARBA" id="ARBA00023002"/>
    </source>
</evidence>
<dbReference type="InterPro" id="IPR013328">
    <property type="entry name" value="6PGD_dom2"/>
</dbReference>
<dbReference type="PANTHER" id="PTHR21708">
    <property type="entry name" value="PROBABLE 2-DEHYDROPANTOATE 2-REDUCTASE"/>
    <property type="match status" value="1"/>
</dbReference>
<evidence type="ECO:0000256" key="6">
    <source>
        <dbReference type="ARBA" id="ARBA00022857"/>
    </source>
</evidence>
<keyword evidence="7 10" id="KW-0560">Oxidoreductase</keyword>
<comment type="function">
    <text evidence="10">Catalyzes the NADPH-dependent reduction of ketopantoate into pantoic acid.</text>
</comment>
<proteinExistence type="inferred from homology"/>
<evidence type="ECO:0000256" key="3">
    <source>
        <dbReference type="ARBA" id="ARBA00013014"/>
    </source>
</evidence>
<dbReference type="InterPro" id="IPR013332">
    <property type="entry name" value="KPR_N"/>
</dbReference>
<comment type="pathway">
    <text evidence="1 10">Cofactor biosynthesis; (R)-pantothenate biosynthesis; (R)-pantoate from 3-methyl-2-oxobutanoate: step 2/2.</text>
</comment>
<sequence length="315" mass="34143">MKLQYKPKVVVLGAGAMGCLFGGLLKLSEFDVWLVDDYEAHINAINNNGLRMMGSWGERIVEIPATTDPSVIKSTDVVLVQCKGTHTAKVVSNARHLFQNDGAVAVSFQNGLGNEEVISDIIGSENVLGGLAVPSAMIREPGIIQCYNDMYLPSYIGELSGGLSERTQFIADAFSQSALNVTASADIRREMWKKLLGNIGLGAISGATDLTQYQIMSMPALRAVVLRAIDETMNVATASGINICKEDIETILKMLTSKEGGGDSKTSMRTDLARHRKTEVDYIYGPVIEMGRRFDVDTPTLTTLSAIIKGMESHY</sequence>
<keyword evidence="14" id="KW-1185">Reference proteome</keyword>
<dbReference type="EMBL" id="JAOVZR010000001">
    <property type="protein sequence ID" value="MCY0147497.1"/>
    <property type="molecule type" value="Genomic_DNA"/>
</dbReference>
<comment type="catalytic activity">
    <reaction evidence="9 10">
        <text>(R)-pantoate + NADP(+) = 2-dehydropantoate + NADPH + H(+)</text>
        <dbReference type="Rhea" id="RHEA:16233"/>
        <dbReference type="ChEBI" id="CHEBI:11561"/>
        <dbReference type="ChEBI" id="CHEBI:15378"/>
        <dbReference type="ChEBI" id="CHEBI:15980"/>
        <dbReference type="ChEBI" id="CHEBI:57783"/>
        <dbReference type="ChEBI" id="CHEBI:58349"/>
        <dbReference type="EC" id="1.1.1.169"/>
    </reaction>
</comment>
<protein>
    <recommendedName>
        <fullName evidence="4 10">2-dehydropantoate 2-reductase</fullName>
        <ecNumber evidence="3 10">1.1.1.169</ecNumber>
    </recommendedName>
    <alternativeName>
        <fullName evidence="8 10">Ketopantoate reductase</fullName>
    </alternativeName>
</protein>
<dbReference type="Pfam" id="PF08546">
    <property type="entry name" value="ApbA_C"/>
    <property type="match status" value="1"/>
</dbReference>
<evidence type="ECO:0000256" key="10">
    <source>
        <dbReference type="RuleBase" id="RU362068"/>
    </source>
</evidence>
<dbReference type="PROSITE" id="PS51257">
    <property type="entry name" value="PROKAR_LIPOPROTEIN"/>
    <property type="match status" value="1"/>
</dbReference>
<keyword evidence="5 10" id="KW-0566">Pantothenate biosynthesis</keyword>
<dbReference type="RefSeq" id="WP_267653099.1">
    <property type="nucleotide sequence ID" value="NZ_JAOVZR010000001.1"/>
</dbReference>
<evidence type="ECO:0000313" key="13">
    <source>
        <dbReference type="EMBL" id="MCY0147497.1"/>
    </source>
</evidence>
<comment type="similarity">
    <text evidence="2 10">Belongs to the ketopantoate reductase family.</text>
</comment>
<evidence type="ECO:0000256" key="4">
    <source>
        <dbReference type="ARBA" id="ARBA00019465"/>
    </source>
</evidence>
<dbReference type="Gene3D" id="1.10.1040.10">
    <property type="entry name" value="N-(1-d-carboxylethyl)-l-norvaline Dehydrogenase, domain 2"/>
    <property type="match status" value="1"/>
</dbReference>
<dbReference type="NCBIfam" id="TIGR00745">
    <property type="entry name" value="apbA_panE"/>
    <property type="match status" value="1"/>
</dbReference>
<feature type="domain" description="Ketopantoate reductase N-terminal" evidence="11">
    <location>
        <begin position="9"/>
        <end position="146"/>
    </location>
</feature>
<feature type="domain" description="Ketopantoate reductase C-terminal" evidence="12">
    <location>
        <begin position="186"/>
        <end position="312"/>
    </location>
</feature>
<evidence type="ECO:0000313" key="14">
    <source>
        <dbReference type="Proteomes" id="UP001073227"/>
    </source>
</evidence>
<keyword evidence="6 10" id="KW-0521">NADP</keyword>
<evidence type="ECO:0000259" key="11">
    <source>
        <dbReference type="Pfam" id="PF02558"/>
    </source>
</evidence>
<evidence type="ECO:0000256" key="1">
    <source>
        <dbReference type="ARBA" id="ARBA00004994"/>
    </source>
</evidence>
<dbReference type="Pfam" id="PF02558">
    <property type="entry name" value="ApbA"/>
    <property type="match status" value="1"/>
</dbReference>
<dbReference type="InterPro" id="IPR051402">
    <property type="entry name" value="KPR-Related"/>
</dbReference>
<evidence type="ECO:0000256" key="2">
    <source>
        <dbReference type="ARBA" id="ARBA00007870"/>
    </source>
</evidence>
<evidence type="ECO:0000259" key="12">
    <source>
        <dbReference type="Pfam" id="PF08546"/>
    </source>
</evidence>
<organism evidence="13 14">
    <name type="scientific">Hoeflea algicola</name>
    <dbReference type="NCBI Taxonomy" id="2983763"/>
    <lineage>
        <taxon>Bacteria</taxon>
        <taxon>Pseudomonadati</taxon>
        <taxon>Pseudomonadota</taxon>
        <taxon>Alphaproteobacteria</taxon>
        <taxon>Hyphomicrobiales</taxon>
        <taxon>Rhizobiaceae</taxon>
        <taxon>Hoeflea</taxon>
    </lineage>
</organism>
<dbReference type="InterPro" id="IPR013752">
    <property type="entry name" value="KPA_reductase"/>
</dbReference>
<evidence type="ECO:0000256" key="8">
    <source>
        <dbReference type="ARBA" id="ARBA00032024"/>
    </source>
</evidence>